<evidence type="ECO:0000256" key="4">
    <source>
        <dbReference type="ARBA" id="ARBA00022729"/>
    </source>
</evidence>
<comment type="subcellular location">
    <subcellularLocation>
        <location evidence="1">Secreted</location>
    </subcellularLocation>
</comment>
<dbReference type="Gene3D" id="2.10.50.10">
    <property type="entry name" value="Tumor Necrosis Factor Receptor, subunit A, domain 2"/>
    <property type="match status" value="2"/>
</dbReference>
<evidence type="ECO:0000256" key="7">
    <source>
        <dbReference type="ARBA" id="ARBA00023180"/>
    </source>
</evidence>
<evidence type="ECO:0000256" key="5">
    <source>
        <dbReference type="ARBA" id="ARBA00022737"/>
    </source>
</evidence>
<keyword evidence="3" id="KW-0053">Apoptosis</keyword>
<keyword evidence="5" id="KW-0677">Repeat</keyword>
<organism evidence="12 13">
    <name type="scientific">Ridgeia piscesae</name>
    <name type="common">Tubeworm</name>
    <dbReference type="NCBI Taxonomy" id="27915"/>
    <lineage>
        <taxon>Eukaryota</taxon>
        <taxon>Metazoa</taxon>
        <taxon>Spiralia</taxon>
        <taxon>Lophotrochozoa</taxon>
        <taxon>Annelida</taxon>
        <taxon>Polychaeta</taxon>
        <taxon>Sedentaria</taxon>
        <taxon>Canalipalpata</taxon>
        <taxon>Sabellida</taxon>
        <taxon>Siboglinidae</taxon>
        <taxon>Ridgeia</taxon>
    </lineage>
</organism>
<keyword evidence="9" id="KW-0472">Membrane</keyword>
<dbReference type="PROSITE" id="PS50050">
    <property type="entry name" value="TNFR_NGFR_2"/>
    <property type="match status" value="1"/>
</dbReference>
<feature type="repeat" description="TNFR-Cys" evidence="8">
    <location>
        <begin position="74"/>
        <end position="117"/>
    </location>
</feature>
<dbReference type="PANTHER" id="PTHR23097">
    <property type="entry name" value="TUMOR NECROSIS FACTOR RECEPTOR SUPERFAMILY MEMBER"/>
    <property type="match status" value="1"/>
</dbReference>
<proteinExistence type="predicted"/>
<dbReference type="Proteomes" id="UP001209878">
    <property type="component" value="Unassembled WGS sequence"/>
</dbReference>
<keyword evidence="13" id="KW-1185">Reference proteome</keyword>
<dbReference type="InterPro" id="IPR001368">
    <property type="entry name" value="TNFR/NGFR_Cys_rich_reg"/>
</dbReference>
<evidence type="ECO:0000313" key="12">
    <source>
        <dbReference type="EMBL" id="KAK2184979.1"/>
    </source>
</evidence>
<evidence type="ECO:0000256" key="3">
    <source>
        <dbReference type="ARBA" id="ARBA00022703"/>
    </source>
</evidence>
<dbReference type="SMART" id="SM00208">
    <property type="entry name" value="TNFR"/>
    <property type="match status" value="3"/>
</dbReference>
<keyword evidence="4 10" id="KW-0732">Signal</keyword>
<dbReference type="InterPro" id="IPR052459">
    <property type="entry name" value="TNFRSF_decoy_receptor"/>
</dbReference>
<reference evidence="12" key="1">
    <citation type="journal article" date="2023" name="Mol. Biol. Evol.">
        <title>Third-Generation Sequencing Reveals the Adaptive Role of the Epigenome in Three Deep-Sea Polychaetes.</title>
        <authorList>
            <person name="Perez M."/>
            <person name="Aroh O."/>
            <person name="Sun Y."/>
            <person name="Lan Y."/>
            <person name="Juniper S.K."/>
            <person name="Young C.R."/>
            <person name="Angers B."/>
            <person name="Qian P.Y."/>
        </authorList>
    </citation>
    <scope>NUCLEOTIDE SEQUENCE</scope>
    <source>
        <strain evidence="12">R07B-5</strain>
    </source>
</reference>
<evidence type="ECO:0000256" key="1">
    <source>
        <dbReference type="ARBA" id="ARBA00004613"/>
    </source>
</evidence>
<dbReference type="GO" id="GO:0005576">
    <property type="term" value="C:extracellular region"/>
    <property type="evidence" value="ECO:0007669"/>
    <property type="project" value="UniProtKB-SubCell"/>
</dbReference>
<feature type="transmembrane region" description="Helical" evidence="9">
    <location>
        <begin position="217"/>
        <end position="238"/>
    </location>
</feature>
<evidence type="ECO:0000256" key="9">
    <source>
        <dbReference type="SAM" id="Phobius"/>
    </source>
</evidence>
<evidence type="ECO:0000256" key="8">
    <source>
        <dbReference type="PROSITE-ProRule" id="PRU00206"/>
    </source>
</evidence>
<evidence type="ECO:0000256" key="6">
    <source>
        <dbReference type="ARBA" id="ARBA00023157"/>
    </source>
</evidence>
<name>A0AAD9NYR4_RIDPI</name>
<feature type="disulfide bond" evidence="8">
    <location>
        <begin position="75"/>
        <end position="90"/>
    </location>
</feature>
<dbReference type="EMBL" id="JAODUO010000247">
    <property type="protein sequence ID" value="KAK2184979.1"/>
    <property type="molecule type" value="Genomic_DNA"/>
</dbReference>
<evidence type="ECO:0000259" key="11">
    <source>
        <dbReference type="PROSITE" id="PS50050"/>
    </source>
</evidence>
<gene>
    <name evidence="12" type="ORF">NP493_248g00016</name>
</gene>
<protein>
    <recommendedName>
        <fullName evidence="11">TNFR-Cys domain-containing protein</fullName>
    </recommendedName>
</protein>
<dbReference type="SUPFAM" id="SSF57586">
    <property type="entry name" value="TNF receptor-like"/>
    <property type="match status" value="2"/>
</dbReference>
<comment type="caution">
    <text evidence="12">The sequence shown here is derived from an EMBL/GenBank/DDBJ whole genome shotgun (WGS) entry which is preliminary data.</text>
</comment>
<sequence length="286" mass="30943">MTCTWIFLATVLTRVLIVSCQSSTPAEFVSQDGDTYTYRDAAEGNVTCLKCPPGTHLGKHCSPHDGRSSTICHPCQRGSFTSQLNVLSECSRCRATCNDSEGRMTVKNCIPSADRKCGCKDGYHASVSRDTCIRHTECARGYGVIHAGNSTRDTVCEKCQIGKTYSDVTSPTEPCKRVRMCGAAEVAQPSLGQSDNECVVPETVNHGNGTSVDGLDMTMFMVFFMSSFIGLLVLVSVARAVRTKWRGWHVQSVVGEVSAETGSVVSDPDSFILEADSKHLVSDDTE</sequence>
<dbReference type="AlphaFoldDB" id="A0AAD9NYR4"/>
<feature type="domain" description="TNFR-Cys" evidence="11">
    <location>
        <begin position="74"/>
        <end position="117"/>
    </location>
</feature>
<keyword evidence="2" id="KW-0964">Secreted</keyword>
<feature type="signal peptide" evidence="10">
    <location>
        <begin position="1"/>
        <end position="20"/>
    </location>
</feature>
<dbReference type="GO" id="GO:0006915">
    <property type="term" value="P:apoptotic process"/>
    <property type="evidence" value="ECO:0007669"/>
    <property type="project" value="UniProtKB-KW"/>
</dbReference>
<evidence type="ECO:0000256" key="10">
    <source>
        <dbReference type="SAM" id="SignalP"/>
    </source>
</evidence>
<accession>A0AAD9NYR4</accession>
<feature type="chain" id="PRO_5042209897" description="TNFR-Cys domain-containing protein" evidence="10">
    <location>
        <begin position="21"/>
        <end position="286"/>
    </location>
</feature>
<keyword evidence="6 8" id="KW-1015">Disulfide bond</keyword>
<comment type="caution">
    <text evidence="8">Lacks conserved residue(s) required for the propagation of feature annotation.</text>
</comment>
<keyword evidence="9" id="KW-1133">Transmembrane helix</keyword>
<dbReference type="Pfam" id="PF00020">
    <property type="entry name" value="TNFR_c6"/>
    <property type="match status" value="1"/>
</dbReference>
<evidence type="ECO:0000313" key="13">
    <source>
        <dbReference type="Proteomes" id="UP001209878"/>
    </source>
</evidence>
<keyword evidence="9" id="KW-0812">Transmembrane</keyword>
<keyword evidence="7" id="KW-0325">Glycoprotein</keyword>
<dbReference type="PANTHER" id="PTHR23097:SF116">
    <property type="entry name" value="TUMOR NECROSIS FACTOR RECEPTOR SUPERFAMILY MEMBER 6B"/>
    <property type="match status" value="1"/>
</dbReference>
<evidence type="ECO:0000256" key="2">
    <source>
        <dbReference type="ARBA" id="ARBA00022525"/>
    </source>
</evidence>